<evidence type="ECO:0000313" key="3">
    <source>
        <dbReference type="EMBL" id="PNX54882.1"/>
    </source>
</evidence>
<accession>A0A2K3JLH0</accession>
<feature type="non-terminal residue" evidence="3">
    <location>
        <position position="63"/>
    </location>
</feature>
<protein>
    <recommendedName>
        <fullName evidence="2">Retrotransposon Copia-like N-terminal domain-containing protein</fullName>
    </recommendedName>
</protein>
<feature type="domain" description="Retrotransposon Copia-like N-terminal" evidence="2">
    <location>
        <begin position="32"/>
        <end position="63"/>
    </location>
</feature>
<reference evidence="3 4" key="2">
    <citation type="journal article" date="2017" name="Front. Plant Sci.">
        <title>Gene Classification and Mining of Molecular Markers Useful in Red Clover (Trifolium pratense) Breeding.</title>
        <authorList>
            <person name="Istvanek J."/>
            <person name="Dluhosova J."/>
            <person name="Dluhos P."/>
            <person name="Patkova L."/>
            <person name="Nedelnik J."/>
            <person name="Repkova J."/>
        </authorList>
    </citation>
    <scope>NUCLEOTIDE SEQUENCE [LARGE SCALE GENOMIC DNA]</scope>
    <source>
        <strain evidence="4">cv. Tatra</strain>
        <tissue evidence="3">Young leaves</tissue>
    </source>
</reference>
<dbReference type="EMBL" id="ASHM01069468">
    <property type="protein sequence ID" value="PNX54882.1"/>
    <property type="molecule type" value="Genomic_DNA"/>
</dbReference>
<dbReference type="InterPro" id="IPR029472">
    <property type="entry name" value="Copia-like_N"/>
</dbReference>
<gene>
    <name evidence="3" type="ORF">L195_g048505</name>
</gene>
<feature type="region of interest" description="Disordered" evidence="1">
    <location>
        <begin position="1"/>
        <end position="26"/>
    </location>
</feature>
<proteinExistence type="predicted"/>
<organism evidence="3 4">
    <name type="scientific">Trifolium pratense</name>
    <name type="common">Red clover</name>
    <dbReference type="NCBI Taxonomy" id="57577"/>
    <lineage>
        <taxon>Eukaryota</taxon>
        <taxon>Viridiplantae</taxon>
        <taxon>Streptophyta</taxon>
        <taxon>Embryophyta</taxon>
        <taxon>Tracheophyta</taxon>
        <taxon>Spermatophyta</taxon>
        <taxon>Magnoliopsida</taxon>
        <taxon>eudicotyledons</taxon>
        <taxon>Gunneridae</taxon>
        <taxon>Pentapetalae</taxon>
        <taxon>rosids</taxon>
        <taxon>fabids</taxon>
        <taxon>Fabales</taxon>
        <taxon>Fabaceae</taxon>
        <taxon>Papilionoideae</taxon>
        <taxon>50 kb inversion clade</taxon>
        <taxon>NPAAA clade</taxon>
        <taxon>Hologalegina</taxon>
        <taxon>IRL clade</taxon>
        <taxon>Trifolieae</taxon>
        <taxon>Trifolium</taxon>
    </lineage>
</organism>
<dbReference type="Proteomes" id="UP000236291">
    <property type="component" value="Unassembled WGS sequence"/>
</dbReference>
<dbReference type="Pfam" id="PF14244">
    <property type="entry name" value="Retrotran_gag_3"/>
    <property type="match status" value="1"/>
</dbReference>
<reference evidence="3 4" key="1">
    <citation type="journal article" date="2014" name="Am. J. Bot.">
        <title>Genome assembly and annotation for red clover (Trifolium pratense; Fabaceae).</title>
        <authorList>
            <person name="Istvanek J."/>
            <person name="Jaros M."/>
            <person name="Krenek A."/>
            <person name="Repkova J."/>
        </authorList>
    </citation>
    <scope>NUCLEOTIDE SEQUENCE [LARGE SCALE GENOMIC DNA]</scope>
    <source>
        <strain evidence="4">cv. Tatra</strain>
        <tissue evidence="3">Young leaves</tissue>
    </source>
</reference>
<dbReference type="AlphaFoldDB" id="A0A2K3JLH0"/>
<evidence type="ECO:0000259" key="2">
    <source>
        <dbReference type="Pfam" id="PF14244"/>
    </source>
</evidence>
<feature type="compositionally biased region" description="Polar residues" evidence="1">
    <location>
        <begin position="1"/>
        <end position="25"/>
    </location>
</feature>
<comment type="caution">
    <text evidence="3">The sequence shown here is derived from an EMBL/GenBank/DDBJ whole genome shotgun (WGS) entry which is preliminary data.</text>
</comment>
<name>A0A2K3JLH0_TRIPR</name>
<evidence type="ECO:0000256" key="1">
    <source>
        <dbReference type="SAM" id="MobiDB-lite"/>
    </source>
</evidence>
<evidence type="ECO:0000313" key="4">
    <source>
        <dbReference type="Proteomes" id="UP000236291"/>
    </source>
</evidence>
<sequence>MARGGHNNTAGGSTTVLVQDPSNNPDDVYYVHPSDGPTSVVVKPVLTHSNYQAWAQSMKRALK</sequence>